<dbReference type="SUPFAM" id="SSF88659">
    <property type="entry name" value="Sigma3 and sigma4 domains of RNA polymerase sigma factors"/>
    <property type="match status" value="1"/>
</dbReference>
<evidence type="ECO:0000256" key="3">
    <source>
        <dbReference type="ARBA" id="ARBA00023125"/>
    </source>
</evidence>
<organism evidence="6 7">
    <name type="scientific">Koleobacter methoxysyntrophicus</name>
    <dbReference type="NCBI Taxonomy" id="2751313"/>
    <lineage>
        <taxon>Bacteria</taxon>
        <taxon>Bacillati</taxon>
        <taxon>Bacillota</taxon>
        <taxon>Clostridia</taxon>
        <taxon>Koleobacterales</taxon>
        <taxon>Koleobacteraceae</taxon>
        <taxon>Koleobacter</taxon>
    </lineage>
</organism>
<dbReference type="CDD" id="cd06171">
    <property type="entry name" value="Sigma70_r4"/>
    <property type="match status" value="1"/>
</dbReference>
<proteinExistence type="predicted"/>
<dbReference type="EMBL" id="CP059066">
    <property type="protein sequence ID" value="QSQ07812.1"/>
    <property type="molecule type" value="Genomic_DNA"/>
</dbReference>
<dbReference type="KEGG" id="kme:H0A61_00129"/>
<feature type="domain" description="RNA polymerase sigma-70 region 4" evidence="5">
    <location>
        <begin position="85"/>
        <end position="133"/>
    </location>
</feature>
<dbReference type="PANTHER" id="PTHR30385:SF4">
    <property type="entry name" value="RNA POLYMERASE SIGMA-E FACTOR"/>
    <property type="match status" value="1"/>
</dbReference>
<dbReference type="Pfam" id="PF04545">
    <property type="entry name" value="Sigma70_r4"/>
    <property type="match status" value="1"/>
</dbReference>
<evidence type="ECO:0000256" key="1">
    <source>
        <dbReference type="ARBA" id="ARBA00023015"/>
    </source>
</evidence>
<keyword evidence="3" id="KW-0238">DNA-binding</keyword>
<gene>
    <name evidence="6" type="primary">uviA</name>
    <name evidence="6" type="ORF">H0A61_00129</name>
</gene>
<dbReference type="NCBIfam" id="TIGR02937">
    <property type="entry name" value="sigma70-ECF"/>
    <property type="match status" value="1"/>
</dbReference>
<dbReference type="InterPro" id="IPR013324">
    <property type="entry name" value="RNA_pol_sigma_r3/r4-like"/>
</dbReference>
<evidence type="ECO:0000256" key="2">
    <source>
        <dbReference type="ARBA" id="ARBA00023082"/>
    </source>
</evidence>
<evidence type="ECO:0000259" key="5">
    <source>
        <dbReference type="Pfam" id="PF04545"/>
    </source>
</evidence>
<dbReference type="GO" id="GO:0006352">
    <property type="term" value="P:DNA-templated transcription initiation"/>
    <property type="evidence" value="ECO:0007669"/>
    <property type="project" value="InterPro"/>
</dbReference>
<evidence type="ECO:0000313" key="6">
    <source>
        <dbReference type="EMBL" id="QSQ07812.1"/>
    </source>
</evidence>
<evidence type="ECO:0000256" key="4">
    <source>
        <dbReference type="ARBA" id="ARBA00023163"/>
    </source>
</evidence>
<dbReference type="PANTHER" id="PTHR30385">
    <property type="entry name" value="SIGMA FACTOR F FLAGELLAR"/>
    <property type="match status" value="1"/>
</dbReference>
<dbReference type="Proteomes" id="UP000662904">
    <property type="component" value="Chromosome"/>
</dbReference>
<name>A0A8A0RIT9_9FIRM</name>
<dbReference type="RefSeq" id="WP_206708063.1">
    <property type="nucleotide sequence ID" value="NZ_CP059066.1"/>
</dbReference>
<accession>A0A8A0RIT9</accession>
<keyword evidence="4" id="KW-0804">Transcription</keyword>
<reference evidence="6" key="1">
    <citation type="submission" date="2020-07" db="EMBL/GenBank/DDBJ databases">
        <title>Koleobacter methoxysyntrophicus gen. nov., sp. nov., a novel anaerobic bacterium isolated from deep subsurface oil field and proposal of Koleobacterales ord. nov. in the phylum Firmicutes.</title>
        <authorList>
            <person name="Sakamoto S."/>
            <person name="Tamaki H."/>
        </authorList>
    </citation>
    <scope>NUCLEOTIDE SEQUENCE</scope>
    <source>
        <strain evidence="6">NRmbB1</strain>
    </source>
</reference>
<dbReference type="InterPro" id="IPR007630">
    <property type="entry name" value="RNA_pol_sigma70_r4"/>
</dbReference>
<dbReference type="AlphaFoldDB" id="A0A8A0RIT9"/>
<sequence>MVSCVSEIYEQDLEEARIVAWYVVGIKHEVIRILKKQQDLRRNEMLILNKPLDDSEYESIEMIDTIAGSSNITKIEEKIDIDQILSHLTLKQQKVIKMIFFLELTEKEAAEKLGISQPAVHKIKNRALKKIKEHMKNYMN</sequence>
<keyword evidence="7" id="KW-1185">Reference proteome</keyword>
<dbReference type="InterPro" id="IPR014284">
    <property type="entry name" value="RNA_pol_sigma-70_dom"/>
</dbReference>
<dbReference type="GO" id="GO:0016987">
    <property type="term" value="F:sigma factor activity"/>
    <property type="evidence" value="ECO:0007669"/>
    <property type="project" value="UniProtKB-KW"/>
</dbReference>
<dbReference type="Gene3D" id="1.20.140.160">
    <property type="match status" value="1"/>
</dbReference>
<keyword evidence="1" id="KW-0805">Transcription regulation</keyword>
<protein>
    <submittedName>
        <fullName evidence="6">Bacteriocin UviA</fullName>
    </submittedName>
</protein>
<evidence type="ECO:0000313" key="7">
    <source>
        <dbReference type="Proteomes" id="UP000662904"/>
    </source>
</evidence>
<keyword evidence="2" id="KW-0731">Sigma factor</keyword>
<dbReference type="GO" id="GO:0003677">
    <property type="term" value="F:DNA binding"/>
    <property type="evidence" value="ECO:0007669"/>
    <property type="project" value="UniProtKB-KW"/>
</dbReference>